<evidence type="ECO:0000256" key="3">
    <source>
        <dbReference type="ARBA" id="ARBA00023163"/>
    </source>
</evidence>
<evidence type="ECO:0000313" key="6">
    <source>
        <dbReference type="Proteomes" id="UP000823619"/>
    </source>
</evidence>
<feature type="domain" description="HTH araC/xylS-type" evidence="4">
    <location>
        <begin position="182"/>
        <end position="280"/>
    </location>
</feature>
<protein>
    <submittedName>
        <fullName evidence="5">Helix-turn-helix transcriptional regulator</fullName>
    </submittedName>
</protein>
<sequence length="297" mass="33672">MALRDGVSYHGEIAVFISRQGPDFVFFDGNPVYINAFTYFIPMQGEADFISDGTVFRAGRKTLGLISPLHLTCFRNVSADFRCIFMSVTKEFADRIAAPSVQNRIVHGIRMHSSPLMPVTCSQNALLQKCLLTLRDDIAATSHRFRLEMIQNSLVRFFLEMDNIYGTTPAETEQPRYATVLKKFTGLMMNNFRERHTVPFYAAALNVSPQYLTSIVKKQTGKSIHRFICEMLHSEARKLLASSDMSIQQIAEELHFSDQSAFTKFFRRQAGMTPQKYRKLNMEGGTETTGTTETADI</sequence>
<dbReference type="PANTHER" id="PTHR43280">
    <property type="entry name" value="ARAC-FAMILY TRANSCRIPTIONAL REGULATOR"/>
    <property type="match status" value="1"/>
</dbReference>
<dbReference type="Gene3D" id="1.10.10.60">
    <property type="entry name" value="Homeodomain-like"/>
    <property type="match status" value="1"/>
</dbReference>
<dbReference type="AlphaFoldDB" id="A0A9D9ECM1"/>
<accession>A0A9D9ECM1</accession>
<evidence type="ECO:0000256" key="1">
    <source>
        <dbReference type="ARBA" id="ARBA00023015"/>
    </source>
</evidence>
<dbReference type="PANTHER" id="PTHR43280:SF32">
    <property type="entry name" value="TRANSCRIPTIONAL REGULATORY PROTEIN"/>
    <property type="match status" value="1"/>
</dbReference>
<gene>
    <name evidence="5" type="ORF">IAC23_04600</name>
</gene>
<dbReference type="InterPro" id="IPR020449">
    <property type="entry name" value="Tscrpt_reg_AraC-type_HTH"/>
</dbReference>
<evidence type="ECO:0000313" key="5">
    <source>
        <dbReference type="EMBL" id="MBO8444958.1"/>
    </source>
</evidence>
<keyword evidence="1" id="KW-0805">Transcription regulation</keyword>
<reference evidence="5" key="2">
    <citation type="journal article" date="2021" name="PeerJ">
        <title>Extensive microbial diversity within the chicken gut microbiome revealed by metagenomics and culture.</title>
        <authorList>
            <person name="Gilroy R."/>
            <person name="Ravi A."/>
            <person name="Getino M."/>
            <person name="Pursley I."/>
            <person name="Horton D.L."/>
            <person name="Alikhan N.F."/>
            <person name="Baker D."/>
            <person name="Gharbi K."/>
            <person name="Hall N."/>
            <person name="Watson M."/>
            <person name="Adriaenssens E.M."/>
            <person name="Foster-Nyarko E."/>
            <person name="Jarju S."/>
            <person name="Secka A."/>
            <person name="Antonio M."/>
            <person name="Oren A."/>
            <person name="Chaudhuri R.R."/>
            <person name="La Ragione R."/>
            <person name="Hildebrand F."/>
            <person name="Pallen M.J."/>
        </authorList>
    </citation>
    <scope>NUCLEOTIDE SEQUENCE</scope>
    <source>
        <strain evidence="5">D5-748</strain>
    </source>
</reference>
<dbReference type="Pfam" id="PF12833">
    <property type="entry name" value="HTH_18"/>
    <property type="match status" value="1"/>
</dbReference>
<evidence type="ECO:0000259" key="4">
    <source>
        <dbReference type="PROSITE" id="PS01124"/>
    </source>
</evidence>
<dbReference type="GO" id="GO:0003700">
    <property type="term" value="F:DNA-binding transcription factor activity"/>
    <property type="evidence" value="ECO:0007669"/>
    <property type="project" value="InterPro"/>
</dbReference>
<keyword evidence="3" id="KW-0804">Transcription</keyword>
<comment type="caution">
    <text evidence="5">The sequence shown here is derived from an EMBL/GenBank/DDBJ whole genome shotgun (WGS) entry which is preliminary data.</text>
</comment>
<keyword evidence="2" id="KW-0238">DNA-binding</keyword>
<dbReference type="EMBL" id="JADIMO010000054">
    <property type="protein sequence ID" value="MBO8444958.1"/>
    <property type="molecule type" value="Genomic_DNA"/>
</dbReference>
<dbReference type="SUPFAM" id="SSF46689">
    <property type="entry name" value="Homeodomain-like"/>
    <property type="match status" value="1"/>
</dbReference>
<dbReference type="InterPro" id="IPR018060">
    <property type="entry name" value="HTH_AraC"/>
</dbReference>
<dbReference type="SMART" id="SM00342">
    <property type="entry name" value="HTH_ARAC"/>
    <property type="match status" value="1"/>
</dbReference>
<dbReference type="PRINTS" id="PR00032">
    <property type="entry name" value="HTHARAC"/>
</dbReference>
<organism evidence="5 6">
    <name type="scientific">Candidatus Cryptobacteroides merdavium</name>
    <dbReference type="NCBI Taxonomy" id="2840769"/>
    <lineage>
        <taxon>Bacteria</taxon>
        <taxon>Pseudomonadati</taxon>
        <taxon>Bacteroidota</taxon>
        <taxon>Bacteroidia</taxon>
        <taxon>Bacteroidales</taxon>
        <taxon>Candidatus Cryptobacteroides</taxon>
    </lineage>
</organism>
<dbReference type="GO" id="GO:0043565">
    <property type="term" value="F:sequence-specific DNA binding"/>
    <property type="evidence" value="ECO:0007669"/>
    <property type="project" value="InterPro"/>
</dbReference>
<dbReference type="InterPro" id="IPR009057">
    <property type="entry name" value="Homeodomain-like_sf"/>
</dbReference>
<evidence type="ECO:0000256" key="2">
    <source>
        <dbReference type="ARBA" id="ARBA00023125"/>
    </source>
</evidence>
<proteinExistence type="predicted"/>
<name>A0A9D9ECM1_9BACT</name>
<dbReference type="PROSITE" id="PS01124">
    <property type="entry name" value="HTH_ARAC_FAMILY_2"/>
    <property type="match status" value="1"/>
</dbReference>
<dbReference type="Proteomes" id="UP000823619">
    <property type="component" value="Unassembled WGS sequence"/>
</dbReference>
<reference evidence="5" key="1">
    <citation type="submission" date="2020-10" db="EMBL/GenBank/DDBJ databases">
        <authorList>
            <person name="Gilroy R."/>
        </authorList>
    </citation>
    <scope>NUCLEOTIDE SEQUENCE</scope>
    <source>
        <strain evidence="5">D5-748</strain>
    </source>
</reference>